<evidence type="ECO:0000256" key="1">
    <source>
        <dbReference type="ARBA" id="ARBA00022723"/>
    </source>
</evidence>
<feature type="compositionally biased region" description="Pro residues" evidence="5">
    <location>
        <begin position="846"/>
        <end position="870"/>
    </location>
</feature>
<feature type="region of interest" description="Disordered" evidence="5">
    <location>
        <begin position="392"/>
        <end position="452"/>
    </location>
</feature>
<dbReference type="InterPro" id="IPR013083">
    <property type="entry name" value="Znf_RING/FYVE/PHD"/>
</dbReference>
<feature type="compositionally biased region" description="Low complexity" evidence="5">
    <location>
        <begin position="637"/>
        <end position="646"/>
    </location>
</feature>
<feature type="compositionally biased region" description="Pro residues" evidence="5">
    <location>
        <begin position="888"/>
        <end position="897"/>
    </location>
</feature>
<feature type="domain" description="RING-type" evidence="6">
    <location>
        <begin position="535"/>
        <end position="613"/>
    </location>
</feature>
<feature type="region of interest" description="Disordered" evidence="5">
    <location>
        <begin position="743"/>
        <end position="796"/>
    </location>
</feature>
<dbReference type="UniPathway" id="UPA00143"/>
<dbReference type="AlphaFoldDB" id="A0A067Q6Y4"/>
<feature type="compositionally biased region" description="Low complexity" evidence="5">
    <location>
        <begin position="403"/>
        <end position="418"/>
    </location>
</feature>
<feature type="compositionally biased region" description="Low complexity" evidence="5">
    <location>
        <begin position="823"/>
        <end position="833"/>
    </location>
</feature>
<feature type="compositionally biased region" description="Low complexity" evidence="5">
    <location>
        <begin position="743"/>
        <end position="755"/>
    </location>
</feature>
<dbReference type="InParanoid" id="A0A067Q6Y4"/>
<evidence type="ECO:0000313" key="8">
    <source>
        <dbReference type="Proteomes" id="UP000027265"/>
    </source>
</evidence>
<feature type="region of interest" description="Disordered" evidence="5">
    <location>
        <begin position="553"/>
        <end position="580"/>
    </location>
</feature>
<dbReference type="SMART" id="SM00184">
    <property type="entry name" value="RING"/>
    <property type="match status" value="2"/>
</dbReference>
<feature type="compositionally biased region" description="Low complexity" evidence="5">
    <location>
        <begin position="677"/>
        <end position="688"/>
    </location>
</feature>
<dbReference type="STRING" id="933084.A0A067Q6Y4"/>
<gene>
    <name evidence="7" type="ORF">JAAARDRAFT_701836</name>
</gene>
<evidence type="ECO:0000259" key="6">
    <source>
        <dbReference type="PROSITE" id="PS50089"/>
    </source>
</evidence>
<keyword evidence="2 4" id="KW-0863">Zinc-finger</keyword>
<feature type="region of interest" description="Disordered" evidence="5">
    <location>
        <begin position="626"/>
        <end position="711"/>
    </location>
</feature>
<feature type="compositionally biased region" description="Polar residues" evidence="5">
    <location>
        <begin position="273"/>
        <end position="283"/>
    </location>
</feature>
<evidence type="ECO:0000256" key="3">
    <source>
        <dbReference type="ARBA" id="ARBA00022833"/>
    </source>
</evidence>
<feature type="region of interest" description="Disordered" evidence="5">
    <location>
        <begin position="221"/>
        <end position="374"/>
    </location>
</feature>
<accession>A0A067Q6Y4</accession>
<reference evidence="8" key="1">
    <citation type="journal article" date="2014" name="Proc. Natl. Acad. Sci. U.S.A.">
        <title>Extensive sampling of basidiomycete genomes demonstrates inadequacy of the white-rot/brown-rot paradigm for wood decay fungi.</title>
        <authorList>
            <person name="Riley R."/>
            <person name="Salamov A.A."/>
            <person name="Brown D.W."/>
            <person name="Nagy L.G."/>
            <person name="Floudas D."/>
            <person name="Held B.W."/>
            <person name="Levasseur A."/>
            <person name="Lombard V."/>
            <person name="Morin E."/>
            <person name="Otillar R."/>
            <person name="Lindquist E.A."/>
            <person name="Sun H."/>
            <person name="LaButti K.M."/>
            <person name="Schmutz J."/>
            <person name="Jabbour D."/>
            <person name="Luo H."/>
            <person name="Baker S.E."/>
            <person name="Pisabarro A.G."/>
            <person name="Walton J.D."/>
            <person name="Blanchette R.A."/>
            <person name="Henrissat B."/>
            <person name="Martin F."/>
            <person name="Cullen D."/>
            <person name="Hibbett D.S."/>
            <person name="Grigoriev I.V."/>
        </authorList>
    </citation>
    <scope>NUCLEOTIDE SEQUENCE [LARGE SCALE GENOMIC DNA]</scope>
    <source>
        <strain evidence="8">MUCL 33604</strain>
    </source>
</reference>
<dbReference type="OrthoDB" id="8062037at2759"/>
<feature type="compositionally biased region" description="Pro residues" evidence="5">
    <location>
        <begin position="689"/>
        <end position="702"/>
    </location>
</feature>
<dbReference type="PANTHER" id="PTHR15710">
    <property type="entry name" value="E3 UBIQUITIN-PROTEIN LIGASE PRAJA"/>
    <property type="match status" value="1"/>
</dbReference>
<keyword evidence="8" id="KW-1185">Reference proteome</keyword>
<evidence type="ECO:0000256" key="2">
    <source>
        <dbReference type="ARBA" id="ARBA00022771"/>
    </source>
</evidence>
<feature type="compositionally biased region" description="Basic and acidic residues" evidence="5">
    <location>
        <begin position="923"/>
        <end position="938"/>
    </location>
</feature>
<name>A0A067Q6Y4_9AGAM</name>
<dbReference type="GO" id="GO:0016567">
    <property type="term" value="P:protein ubiquitination"/>
    <property type="evidence" value="ECO:0007669"/>
    <property type="project" value="UniProtKB-UniPathway"/>
</dbReference>
<organism evidence="7 8">
    <name type="scientific">Jaapia argillacea MUCL 33604</name>
    <dbReference type="NCBI Taxonomy" id="933084"/>
    <lineage>
        <taxon>Eukaryota</taxon>
        <taxon>Fungi</taxon>
        <taxon>Dikarya</taxon>
        <taxon>Basidiomycota</taxon>
        <taxon>Agaricomycotina</taxon>
        <taxon>Agaricomycetes</taxon>
        <taxon>Agaricomycetidae</taxon>
        <taxon>Jaapiales</taxon>
        <taxon>Jaapiaceae</taxon>
        <taxon>Jaapia</taxon>
    </lineage>
</organism>
<dbReference type="HOGENOM" id="CLU_319129_0_0_1"/>
<feature type="compositionally biased region" description="Pro residues" evidence="5">
    <location>
        <begin position="285"/>
        <end position="296"/>
    </location>
</feature>
<protein>
    <recommendedName>
        <fullName evidence="6">RING-type domain-containing protein</fullName>
    </recommendedName>
</protein>
<dbReference type="PROSITE" id="PS50089">
    <property type="entry name" value="ZF_RING_2"/>
    <property type="match status" value="1"/>
</dbReference>
<dbReference type="EMBL" id="KL197711">
    <property type="protein sequence ID" value="KDQ62813.1"/>
    <property type="molecule type" value="Genomic_DNA"/>
</dbReference>
<feature type="region of interest" description="Disordered" evidence="5">
    <location>
        <begin position="105"/>
        <end position="207"/>
    </location>
</feature>
<dbReference type="InterPro" id="IPR001841">
    <property type="entry name" value="Znf_RING"/>
</dbReference>
<sequence>MDVTPLPNCVFPLFCVCDIQHITTIVKLVKVQAKFRNHLLRIVLEATSPAAESSGRFWRGSNNRQQRFGHSGTRVWGAQSEMEDNHLPFHEISQLLRHMVGLANQAQQQLQQQPPPPPPTEQDLADMPPLEPIPQAPAQPTTTNDRELAPAEQPPAPFDVDMDDMPPLEPIPPNEPNVERPPRDDDEESMPNLASVSDSSEERDIREVEMMDAMEVVHDDGDSAWADESDHHIHPDPDVPPILEPIATLPTGGRRARVDDIIDEDDRPRSRQRTSGPSNTNVNQPPQPPQGQPQMPPNVAGFRGFGAGQGNPPPIDITGVFRHAFGLPPAPQGRQTQPRDAPAATSNLNTNAPPPPPPPAPAADAPDANPLPGRTAEYLGLAFTTDMNGIPVTISFGGRQTSGQPGQPQPAAGEQPQEPHIHHHHHDHGHDHPPPPAGFATFFGGPGGLFGDEPPPLVDVPEGGAAPGVFMNFLTALGMGGSLGIPEQEDPERAKRLIAGLEEVPVGLVKRLERVGGAPGASLAGTDGGSDVPGCAVCLDKLLDAEGDSFESLNTEAQTGDRAVDAQAGETGEQKDEKQSPKIVVLPCAHVFHASCLLPWFSRPRQTTCPTCRFNIDPDNLTYRHRRRAAAQPQPPQQQEAPAQPQQQPPPQPATADGRPPSREPTPVGDAPPPIPVFADIPPQQAQPHPLPPAGANPPPQNANPTANANTGPAMFGGPLFTIDITMVVDPITGARYVVNNRGPAPGAVPPRTAGPAPPPPTNNDNQPPPNEPPPVYAGPELPPDFGADGGDPIEPTQEDYEFAAAMVQQMLGGPGGPFARFGRGAGAAPMGANVDPPAEPTVDANPPPPPTGNANPPPPPAANPLPPPNRSFADFLNARAHTGIPFFAPPPMPAPDARPRRSRPREKRQWILPPPPGPTLRQRVEQKEREAGLRCDDVSCGLGPSDEDPIPSVDIASLKQVSIHPLRSGEDQDVAGRCVCAHKFHPACLVTAERIAGWGGSDDKDSMDDEKEPEVEVSCPVCRAIGWVAREEWEDGVRALA</sequence>
<dbReference type="Gene3D" id="3.30.40.10">
    <property type="entry name" value="Zinc/RING finger domain, C3HC4 (zinc finger)"/>
    <property type="match status" value="1"/>
</dbReference>
<dbReference type="Proteomes" id="UP000027265">
    <property type="component" value="Unassembled WGS sequence"/>
</dbReference>
<feature type="region of interest" description="Disordered" evidence="5">
    <location>
        <begin position="823"/>
        <end position="952"/>
    </location>
</feature>
<evidence type="ECO:0000256" key="5">
    <source>
        <dbReference type="SAM" id="MobiDB-lite"/>
    </source>
</evidence>
<feature type="compositionally biased region" description="Basic and acidic residues" evidence="5">
    <location>
        <begin position="228"/>
        <end position="237"/>
    </location>
</feature>
<feature type="compositionally biased region" description="Low complexity" evidence="5">
    <location>
        <begin position="341"/>
        <end position="351"/>
    </location>
</feature>
<feature type="compositionally biased region" description="Pro residues" evidence="5">
    <location>
        <begin position="352"/>
        <end position="361"/>
    </location>
</feature>
<dbReference type="SUPFAM" id="SSF57850">
    <property type="entry name" value="RING/U-box"/>
    <property type="match status" value="1"/>
</dbReference>
<feature type="compositionally biased region" description="Low complexity" evidence="5">
    <location>
        <begin position="362"/>
        <end position="372"/>
    </location>
</feature>
<dbReference type="Pfam" id="PF13639">
    <property type="entry name" value="zf-RING_2"/>
    <property type="match status" value="1"/>
</dbReference>
<proteinExistence type="predicted"/>
<keyword evidence="3" id="KW-0862">Zinc</keyword>
<keyword evidence="1" id="KW-0479">Metal-binding</keyword>
<feature type="compositionally biased region" description="Pro residues" evidence="5">
    <location>
        <begin position="756"/>
        <end position="783"/>
    </location>
</feature>
<evidence type="ECO:0000256" key="4">
    <source>
        <dbReference type="PROSITE-ProRule" id="PRU00175"/>
    </source>
</evidence>
<dbReference type="GO" id="GO:0008270">
    <property type="term" value="F:zinc ion binding"/>
    <property type="evidence" value="ECO:0007669"/>
    <property type="project" value="UniProtKB-KW"/>
</dbReference>
<evidence type="ECO:0000313" key="7">
    <source>
        <dbReference type="EMBL" id="KDQ62813.1"/>
    </source>
</evidence>
<dbReference type="PRINTS" id="PR01217">
    <property type="entry name" value="PRICHEXTENSN"/>
</dbReference>